<comment type="caution">
    <text evidence="2">The sequence shown here is derived from an EMBL/GenBank/DDBJ whole genome shotgun (WGS) entry which is preliminary data.</text>
</comment>
<keyword evidence="1" id="KW-0732">Signal</keyword>
<keyword evidence="3" id="KW-1185">Reference proteome</keyword>
<reference evidence="2 3" key="1">
    <citation type="journal article" date="2021" name="Sci. Rep.">
        <title>The distribution of antibiotic resistance genes in chicken gut microbiota commensals.</title>
        <authorList>
            <person name="Juricova H."/>
            <person name="Matiasovicova J."/>
            <person name="Kubasova T."/>
            <person name="Cejkova D."/>
            <person name="Rychlik I."/>
        </authorList>
    </citation>
    <scope>NUCLEOTIDE SEQUENCE [LARGE SCALE GENOMIC DNA]</scope>
    <source>
        <strain evidence="2 3">An431b</strain>
    </source>
</reference>
<sequence>MKKMLLCVLTAALLGLCGCGGQEEEVFSLTAEQQEKYTQIIDDVTEEFYWTYDRDSLVFSQAVVPENTEENARLFTASADCEYSLSAKAESDAVLATAALLHYNGDQAGQLICYFTGGSLSGICYQGGYDNGYYSLQERNPFLSDGGFTAYETWTGMHPGFDQSAANFPAEGFLSVGKDASGNTLCVSLQDGTVQIYRYSGGVLRLWRTLHFGSGLEATSAVFLDGEGGSRLAVLLSSITETEPAEGSEGGEIATIRSEKIVFYDEDMQLTETEIPLESVRAGALAWDEGTLLLSVDQSVQFYTEGAEGWQRGETVRLKHRAEYIHITDLDGDGTKEYLMSDGMDLYLYHRNGDAFRQIWSTHLGVESLYGPITSGDLNGDGVKEVYVCDMTGTTIRYLLTEKGLRSSNEDIEYGQCIYPCDLNADGKDDYWFIADSIQRQGYLCVAAEETE</sequence>
<gene>
    <name evidence="2" type="ORF">H9X83_09905</name>
</gene>
<dbReference type="EMBL" id="JACSNV010000014">
    <property type="protein sequence ID" value="MBM6878464.1"/>
    <property type="molecule type" value="Genomic_DNA"/>
</dbReference>
<accession>A0ABS2GD96</accession>
<dbReference type="Pfam" id="PF13517">
    <property type="entry name" value="FG-GAP_3"/>
    <property type="match status" value="1"/>
</dbReference>
<dbReference type="PROSITE" id="PS51257">
    <property type="entry name" value="PROKAR_LIPOPROTEIN"/>
    <property type="match status" value="1"/>
</dbReference>
<evidence type="ECO:0000313" key="3">
    <source>
        <dbReference type="Proteomes" id="UP000729290"/>
    </source>
</evidence>
<dbReference type="InterPro" id="IPR028994">
    <property type="entry name" value="Integrin_alpha_N"/>
</dbReference>
<evidence type="ECO:0000313" key="2">
    <source>
        <dbReference type="EMBL" id="MBM6878464.1"/>
    </source>
</evidence>
<dbReference type="Proteomes" id="UP000729290">
    <property type="component" value="Unassembled WGS sequence"/>
</dbReference>
<proteinExistence type="predicted"/>
<dbReference type="InterPro" id="IPR013517">
    <property type="entry name" value="FG-GAP"/>
</dbReference>
<evidence type="ECO:0000256" key="1">
    <source>
        <dbReference type="ARBA" id="ARBA00022729"/>
    </source>
</evidence>
<dbReference type="SUPFAM" id="SSF69318">
    <property type="entry name" value="Integrin alpha N-terminal domain"/>
    <property type="match status" value="1"/>
</dbReference>
<organism evidence="2 3">
    <name type="scientific">Anaerotignum lactatifermentans</name>
    <dbReference type="NCBI Taxonomy" id="160404"/>
    <lineage>
        <taxon>Bacteria</taxon>
        <taxon>Bacillati</taxon>
        <taxon>Bacillota</taxon>
        <taxon>Clostridia</taxon>
        <taxon>Lachnospirales</taxon>
        <taxon>Anaerotignaceae</taxon>
        <taxon>Anaerotignum</taxon>
    </lineage>
</organism>
<dbReference type="RefSeq" id="WP_205134211.1">
    <property type="nucleotide sequence ID" value="NZ_JACSNT010000014.1"/>
</dbReference>
<name>A0ABS2GD96_9FIRM</name>
<protein>
    <submittedName>
        <fullName evidence="2">VCBS repeat-containing protein</fullName>
    </submittedName>
</protein>